<dbReference type="AlphaFoldDB" id="W4LB96"/>
<reference evidence="2 3" key="1">
    <citation type="journal article" date="2014" name="Nature">
        <title>An environmental bacterial taxon with a large and distinct metabolic repertoire.</title>
        <authorList>
            <person name="Wilson M.C."/>
            <person name="Mori T."/>
            <person name="Ruckert C."/>
            <person name="Uria A.R."/>
            <person name="Helf M.J."/>
            <person name="Takada K."/>
            <person name="Gernert C."/>
            <person name="Steffens U.A."/>
            <person name="Heycke N."/>
            <person name="Schmitt S."/>
            <person name="Rinke C."/>
            <person name="Helfrich E.J."/>
            <person name="Brachmann A.O."/>
            <person name="Gurgui C."/>
            <person name="Wakimoto T."/>
            <person name="Kracht M."/>
            <person name="Crusemann M."/>
            <person name="Hentschel U."/>
            <person name="Abe I."/>
            <person name="Matsunaga S."/>
            <person name="Kalinowski J."/>
            <person name="Takeyama H."/>
            <person name="Piel J."/>
        </authorList>
    </citation>
    <scope>NUCLEOTIDE SEQUENCE [LARGE SCALE GENOMIC DNA]</scope>
    <source>
        <strain evidence="3">TSY1</strain>
    </source>
</reference>
<name>W4LB96_ENTF1</name>
<comment type="caution">
    <text evidence="2">The sequence shown here is derived from an EMBL/GenBank/DDBJ whole genome shotgun (WGS) entry which is preliminary data.</text>
</comment>
<dbReference type="Proteomes" id="UP000019141">
    <property type="component" value="Unassembled WGS sequence"/>
</dbReference>
<gene>
    <name evidence="2" type="ORF">ETSY1_31075</name>
</gene>
<evidence type="ECO:0000313" key="3">
    <source>
        <dbReference type="Proteomes" id="UP000019141"/>
    </source>
</evidence>
<sequence length="244" mass="24878">MQPCMYSTLTAILLLGLAALHVNAQDGTVSSDFDTIERVFCLNSTTGGSIDGAVMVEADGGYRFDCTALEGGANDAVTILIQGTLRETTAPSPSSCAQTPGGDTTLGQAPCMEDVPDNIPATAMDLFGDIYSFQANAGDLVDIRVDTVDRGDGLADLHPGLTLIGPNGMPIIDGLGTVPCSFAPACDHVGCPRISTSLPATGTYTAIIIDVPTTPDTCTGGAYTLTGDGTGGLILIGDDLLTDL</sequence>
<proteinExistence type="predicted"/>
<accession>W4LB96</accession>
<protein>
    <submittedName>
        <fullName evidence="2">Uncharacterized protein</fullName>
    </submittedName>
</protein>
<feature type="signal peptide" evidence="1">
    <location>
        <begin position="1"/>
        <end position="24"/>
    </location>
</feature>
<feature type="chain" id="PRO_5004844665" evidence="1">
    <location>
        <begin position="25"/>
        <end position="244"/>
    </location>
</feature>
<dbReference type="EMBL" id="AZHW01000929">
    <property type="protein sequence ID" value="ETW95333.1"/>
    <property type="molecule type" value="Genomic_DNA"/>
</dbReference>
<keyword evidence="3" id="KW-1185">Reference proteome</keyword>
<keyword evidence="1" id="KW-0732">Signal</keyword>
<organism evidence="2 3">
    <name type="scientific">Entotheonella factor</name>
    <dbReference type="NCBI Taxonomy" id="1429438"/>
    <lineage>
        <taxon>Bacteria</taxon>
        <taxon>Pseudomonadati</taxon>
        <taxon>Nitrospinota/Tectimicrobiota group</taxon>
        <taxon>Candidatus Tectimicrobiota</taxon>
        <taxon>Candidatus Entotheonellia</taxon>
        <taxon>Candidatus Entotheonellales</taxon>
        <taxon>Candidatus Entotheonellaceae</taxon>
        <taxon>Candidatus Entotheonella</taxon>
    </lineage>
</organism>
<evidence type="ECO:0000313" key="2">
    <source>
        <dbReference type="EMBL" id="ETW95333.1"/>
    </source>
</evidence>
<evidence type="ECO:0000256" key="1">
    <source>
        <dbReference type="SAM" id="SignalP"/>
    </source>
</evidence>
<dbReference type="HOGENOM" id="CLU_1136412_0_0_7"/>